<organism evidence="1 2">
    <name type="scientific">Daeguia caeni</name>
    <dbReference type="NCBI Taxonomy" id="439612"/>
    <lineage>
        <taxon>Bacteria</taxon>
        <taxon>Pseudomonadati</taxon>
        <taxon>Pseudomonadota</taxon>
        <taxon>Alphaproteobacteria</taxon>
        <taxon>Hyphomicrobiales</taxon>
        <taxon>Brucellaceae</taxon>
        <taxon>Daeguia</taxon>
    </lineage>
</organism>
<comment type="caution">
    <text evidence="1">The sequence shown here is derived from an EMBL/GenBank/DDBJ whole genome shotgun (WGS) entry which is preliminary data.</text>
</comment>
<reference evidence="2" key="1">
    <citation type="journal article" date="2019" name="Int. J. Syst. Evol. Microbiol.">
        <title>The Global Catalogue of Microorganisms (GCM) 10K type strain sequencing project: providing services to taxonomists for standard genome sequencing and annotation.</title>
        <authorList>
            <consortium name="The Broad Institute Genomics Platform"/>
            <consortium name="The Broad Institute Genome Sequencing Center for Infectious Disease"/>
            <person name="Wu L."/>
            <person name="Ma J."/>
        </authorList>
    </citation>
    <scope>NUCLEOTIDE SEQUENCE [LARGE SCALE GENOMIC DNA]</scope>
    <source>
        <strain evidence="2">CGMCC 1.15731</strain>
    </source>
</reference>
<name>A0ABV9H700_9HYPH</name>
<sequence>MTKNVGGKARCTDHIKRRVTQSIFRAFDFAAATGRPMNRYVVIHLSETDAACAATLFERIRHKFRDWLTYHGKRRAEPVAPAYVYTFENPTGENPHVNWALHVPEDLMADFLRKLPRWIERVQGPLTPFTYREKPIRASHAKRLAKYLVKGTEPAFLEHFFLREMHDEHGPQGEIWGKRAGVSPALGHTVRRAAAFRPRRRRSEGDRLAA</sequence>
<gene>
    <name evidence="1" type="ORF">ACFO1V_09490</name>
</gene>
<dbReference type="Proteomes" id="UP001596042">
    <property type="component" value="Unassembled WGS sequence"/>
</dbReference>
<evidence type="ECO:0000313" key="1">
    <source>
        <dbReference type="EMBL" id="MFC4625452.1"/>
    </source>
</evidence>
<protein>
    <submittedName>
        <fullName evidence="1">Uncharacterized protein</fullName>
    </submittedName>
</protein>
<dbReference type="RefSeq" id="WP_374834764.1">
    <property type="nucleotide sequence ID" value="NZ_JBHEEZ010000093.1"/>
</dbReference>
<accession>A0ABV9H700</accession>
<evidence type="ECO:0000313" key="2">
    <source>
        <dbReference type="Proteomes" id="UP001596042"/>
    </source>
</evidence>
<dbReference type="EMBL" id="JBHSEL010000076">
    <property type="protein sequence ID" value="MFC4625452.1"/>
    <property type="molecule type" value="Genomic_DNA"/>
</dbReference>
<proteinExistence type="predicted"/>
<keyword evidence="2" id="KW-1185">Reference proteome</keyword>